<name>A0A061A8U9_9MOLU</name>
<organism evidence="1 2">
    <name type="scientific">Acholeplasma oculi</name>
    <dbReference type="NCBI Taxonomy" id="35623"/>
    <lineage>
        <taxon>Bacteria</taxon>
        <taxon>Bacillati</taxon>
        <taxon>Mycoplasmatota</taxon>
        <taxon>Mollicutes</taxon>
        <taxon>Acholeplasmatales</taxon>
        <taxon>Acholeplasmataceae</taxon>
        <taxon>Acholeplasma</taxon>
    </lineage>
</organism>
<accession>A0A061A8U9</accession>
<dbReference type="HOGENOM" id="CLU_2875341_0_0_14"/>
<gene>
    <name evidence="1" type="ORF">Aocu_01900</name>
</gene>
<evidence type="ECO:0000313" key="1">
    <source>
        <dbReference type="EMBL" id="CDR30263.1"/>
    </source>
</evidence>
<dbReference type="RefSeq" id="WP_045748834.1">
    <property type="nucleotide sequence ID" value="NZ_FUZK01000002.1"/>
</dbReference>
<protein>
    <submittedName>
        <fullName evidence="1">Uncharacterized protein</fullName>
    </submittedName>
</protein>
<proteinExistence type="predicted"/>
<dbReference type="KEGG" id="aoc:Aocu_01900"/>
<keyword evidence="2" id="KW-1185">Reference proteome</keyword>
<dbReference type="Proteomes" id="UP000032434">
    <property type="component" value="Chromosome 1"/>
</dbReference>
<dbReference type="STRING" id="35623.Aocu_01900"/>
<reference evidence="2" key="1">
    <citation type="submission" date="2014-05" db="EMBL/GenBank/DDBJ databases">
        <authorList>
            <person name="Kube M."/>
        </authorList>
    </citation>
    <scope>NUCLEOTIDE SEQUENCE [LARGE SCALE GENOMIC DNA]</scope>
</reference>
<dbReference type="InParanoid" id="A0A061A8U9"/>
<dbReference type="AlphaFoldDB" id="A0A061A8U9"/>
<dbReference type="PATRIC" id="fig|35623.3.peg.190"/>
<sequence length="63" mass="7648">MFIADVLIKYNIHDIEWLYFMVQHIKNRKDISITTLEFDQLMQSIDNDSIETAKHVYDLVKRF</sequence>
<evidence type="ECO:0000313" key="2">
    <source>
        <dbReference type="Proteomes" id="UP000032434"/>
    </source>
</evidence>
<dbReference type="EMBL" id="LK028559">
    <property type="protein sequence ID" value="CDR30263.1"/>
    <property type="molecule type" value="Genomic_DNA"/>
</dbReference>